<keyword evidence="2" id="KW-0812">Transmembrane</keyword>
<feature type="transmembrane region" description="Helical" evidence="2">
    <location>
        <begin position="46"/>
        <end position="64"/>
    </location>
</feature>
<proteinExistence type="predicted"/>
<name>A0ABD0VZ83_DENTH</name>
<protein>
    <submittedName>
        <fullName evidence="3">Uncharacterized protein</fullName>
    </submittedName>
</protein>
<comment type="caution">
    <text evidence="3">The sequence shown here is derived from an EMBL/GenBank/DDBJ whole genome shotgun (WGS) entry which is preliminary data.</text>
</comment>
<keyword evidence="2" id="KW-0472">Membrane</keyword>
<organism evidence="3 4">
    <name type="scientific">Dendrobium thyrsiflorum</name>
    <name type="common">Pinecone-like raceme dendrobium</name>
    <name type="synonym">Orchid</name>
    <dbReference type="NCBI Taxonomy" id="117978"/>
    <lineage>
        <taxon>Eukaryota</taxon>
        <taxon>Viridiplantae</taxon>
        <taxon>Streptophyta</taxon>
        <taxon>Embryophyta</taxon>
        <taxon>Tracheophyta</taxon>
        <taxon>Spermatophyta</taxon>
        <taxon>Magnoliopsida</taxon>
        <taxon>Liliopsida</taxon>
        <taxon>Asparagales</taxon>
        <taxon>Orchidaceae</taxon>
        <taxon>Epidendroideae</taxon>
        <taxon>Malaxideae</taxon>
        <taxon>Dendrobiinae</taxon>
        <taxon>Dendrobium</taxon>
    </lineage>
</organism>
<feature type="region of interest" description="Disordered" evidence="1">
    <location>
        <begin position="1"/>
        <end position="24"/>
    </location>
</feature>
<reference evidence="3 4" key="1">
    <citation type="journal article" date="2024" name="Plant Biotechnol. J.">
        <title>Dendrobium thyrsiflorum genome and its molecular insights into genes involved in important horticultural traits.</title>
        <authorList>
            <person name="Chen B."/>
            <person name="Wang J.Y."/>
            <person name="Zheng P.J."/>
            <person name="Li K.L."/>
            <person name="Liang Y.M."/>
            <person name="Chen X.F."/>
            <person name="Zhang C."/>
            <person name="Zhao X."/>
            <person name="He X."/>
            <person name="Zhang G.Q."/>
            <person name="Liu Z.J."/>
            <person name="Xu Q."/>
        </authorList>
    </citation>
    <scope>NUCLEOTIDE SEQUENCE [LARGE SCALE GENOMIC DNA]</scope>
    <source>
        <strain evidence="3">GZMU011</strain>
    </source>
</reference>
<accession>A0ABD0VZ83</accession>
<dbReference type="AlphaFoldDB" id="A0ABD0VZ83"/>
<evidence type="ECO:0000313" key="3">
    <source>
        <dbReference type="EMBL" id="KAL0927217.1"/>
    </source>
</evidence>
<dbReference type="EMBL" id="JANQDX010000002">
    <property type="protein sequence ID" value="KAL0927217.1"/>
    <property type="molecule type" value="Genomic_DNA"/>
</dbReference>
<keyword evidence="4" id="KW-1185">Reference proteome</keyword>
<keyword evidence="2" id="KW-1133">Transmembrane helix</keyword>
<evidence type="ECO:0000256" key="1">
    <source>
        <dbReference type="SAM" id="MobiDB-lite"/>
    </source>
</evidence>
<gene>
    <name evidence="3" type="ORF">M5K25_001379</name>
</gene>
<dbReference type="Proteomes" id="UP001552299">
    <property type="component" value="Unassembled WGS sequence"/>
</dbReference>
<evidence type="ECO:0000256" key="2">
    <source>
        <dbReference type="SAM" id="Phobius"/>
    </source>
</evidence>
<sequence>MQGVGGERAASEQRPTEIGVDPRPADPWELSKILALPFSFTKSLSLIARFRSSLFGIGFLLFLIPPNSLFGVGL</sequence>
<evidence type="ECO:0000313" key="4">
    <source>
        <dbReference type="Proteomes" id="UP001552299"/>
    </source>
</evidence>